<organism evidence="3 4">
    <name type="scientific">Horticoccus luteus</name>
    <dbReference type="NCBI Taxonomy" id="2862869"/>
    <lineage>
        <taxon>Bacteria</taxon>
        <taxon>Pseudomonadati</taxon>
        <taxon>Verrucomicrobiota</taxon>
        <taxon>Opitutia</taxon>
        <taxon>Opitutales</taxon>
        <taxon>Opitutaceae</taxon>
        <taxon>Horticoccus</taxon>
    </lineage>
</organism>
<feature type="transmembrane region" description="Helical" evidence="1">
    <location>
        <begin position="130"/>
        <end position="148"/>
    </location>
</feature>
<keyword evidence="1" id="KW-0472">Membrane</keyword>
<dbReference type="AlphaFoldDB" id="A0A8F9TWP3"/>
<name>A0A8F9TWP3_9BACT</name>
<accession>A0A8F9TWP3</accession>
<evidence type="ECO:0000313" key="3">
    <source>
        <dbReference type="EMBL" id="QYM79204.1"/>
    </source>
</evidence>
<feature type="transmembrane region" description="Helical" evidence="1">
    <location>
        <begin position="160"/>
        <end position="181"/>
    </location>
</feature>
<dbReference type="InterPro" id="IPR010380">
    <property type="entry name" value="DUF975"/>
</dbReference>
<evidence type="ECO:0000313" key="4">
    <source>
        <dbReference type="Proteomes" id="UP000825051"/>
    </source>
</evidence>
<dbReference type="Pfam" id="PF14237">
    <property type="entry name" value="GYF_2"/>
    <property type="match status" value="1"/>
</dbReference>
<protein>
    <submittedName>
        <fullName evidence="3">GYF domain-containing protein</fullName>
    </submittedName>
</protein>
<evidence type="ECO:0000259" key="2">
    <source>
        <dbReference type="Pfam" id="PF14237"/>
    </source>
</evidence>
<proteinExistence type="predicted"/>
<dbReference type="InterPro" id="IPR025640">
    <property type="entry name" value="GYF_2"/>
</dbReference>
<evidence type="ECO:0000256" key="1">
    <source>
        <dbReference type="SAM" id="Phobius"/>
    </source>
</evidence>
<keyword evidence="1" id="KW-1133">Transmembrane helix</keyword>
<dbReference type="PANTHER" id="PTHR40076">
    <property type="entry name" value="MEMBRANE PROTEIN-RELATED"/>
    <property type="match status" value="1"/>
</dbReference>
<dbReference type="PANTHER" id="PTHR40076:SF1">
    <property type="entry name" value="MEMBRANE PROTEIN"/>
    <property type="match status" value="1"/>
</dbReference>
<feature type="domain" description="GYF" evidence="2">
    <location>
        <begin position="7"/>
        <end position="52"/>
    </location>
</feature>
<feature type="transmembrane region" description="Helical" evidence="1">
    <location>
        <begin position="187"/>
        <end position="209"/>
    </location>
</feature>
<dbReference type="Proteomes" id="UP000825051">
    <property type="component" value="Chromosome"/>
</dbReference>
<dbReference type="RefSeq" id="WP_220162754.1">
    <property type="nucleotide sequence ID" value="NZ_CP080507.1"/>
</dbReference>
<dbReference type="KEGG" id="ole:K0B96_00895"/>
<feature type="transmembrane region" description="Helical" evidence="1">
    <location>
        <begin position="230"/>
        <end position="263"/>
    </location>
</feature>
<gene>
    <name evidence="3" type="ORF">K0B96_00895</name>
</gene>
<keyword evidence="4" id="KW-1185">Reference proteome</keyword>
<sequence length="280" mass="30568">MFTIIGGDGREYGPVTAEQVRAWIAAGRATLDTKARRDREVEWRRLGDFAEFGTPATPLAHDTPASVPPPSDYRAYAADLIARAAKIDVISCFERSWELLKSDFWGIVGVTTVVLLVTLVASVIPVLKWFVTFFLSGVFYGGLYAFYLKKLRGHTATLGDAFSGFSVAFIPLALATAVTYALVALGFVLLILPGIYLAVAYSFALLLIVDKKLPFWDALEVSRRVITAQWWRVFFLLILGAIIGAAGVLALFVGLFITMPIAIGAVTVAYERLCNPPPRA</sequence>
<keyword evidence="1" id="KW-0812">Transmembrane</keyword>
<dbReference type="EMBL" id="CP080507">
    <property type="protein sequence ID" value="QYM79204.1"/>
    <property type="molecule type" value="Genomic_DNA"/>
</dbReference>
<reference evidence="3" key="1">
    <citation type="submission" date="2021-08" db="EMBL/GenBank/DDBJ databases">
        <title>Genome of a novel bacterium of the phylum Verrucomicrobia, Oleiharenicola sp. KSB-15.</title>
        <authorList>
            <person name="Chung J.-H."/>
            <person name="Ahn J.-H."/>
            <person name="Yoon Y."/>
            <person name="Kim D.-Y."/>
            <person name="An S.-H."/>
            <person name="Park I."/>
            <person name="Yeon J."/>
        </authorList>
    </citation>
    <scope>NUCLEOTIDE SEQUENCE</scope>
    <source>
        <strain evidence="3">KSB-15</strain>
    </source>
</reference>
<feature type="transmembrane region" description="Helical" evidence="1">
    <location>
        <begin position="104"/>
        <end position="124"/>
    </location>
</feature>